<evidence type="ECO:0000313" key="2">
    <source>
        <dbReference type="EMBL" id="KAH0460739.1"/>
    </source>
</evidence>
<feature type="compositionally biased region" description="Pro residues" evidence="1">
    <location>
        <begin position="318"/>
        <end position="343"/>
    </location>
</feature>
<dbReference type="AlphaFoldDB" id="A0AAV7GG45"/>
<evidence type="ECO:0000256" key="1">
    <source>
        <dbReference type="SAM" id="MobiDB-lite"/>
    </source>
</evidence>
<dbReference type="Proteomes" id="UP000775213">
    <property type="component" value="Unassembled WGS sequence"/>
</dbReference>
<organism evidence="2 3">
    <name type="scientific">Dendrobium chrysotoxum</name>
    <name type="common">Orchid</name>
    <dbReference type="NCBI Taxonomy" id="161865"/>
    <lineage>
        <taxon>Eukaryota</taxon>
        <taxon>Viridiplantae</taxon>
        <taxon>Streptophyta</taxon>
        <taxon>Embryophyta</taxon>
        <taxon>Tracheophyta</taxon>
        <taxon>Spermatophyta</taxon>
        <taxon>Magnoliopsida</taxon>
        <taxon>Liliopsida</taxon>
        <taxon>Asparagales</taxon>
        <taxon>Orchidaceae</taxon>
        <taxon>Epidendroideae</taxon>
        <taxon>Malaxideae</taxon>
        <taxon>Dendrobiinae</taxon>
        <taxon>Dendrobium</taxon>
    </lineage>
</organism>
<dbReference type="EMBL" id="JAGFBR010000009">
    <property type="protein sequence ID" value="KAH0460739.1"/>
    <property type="molecule type" value="Genomic_DNA"/>
</dbReference>
<accession>A0AAV7GG45</accession>
<feature type="compositionally biased region" description="Low complexity" evidence="1">
    <location>
        <begin position="268"/>
        <end position="281"/>
    </location>
</feature>
<name>A0AAV7GG45_DENCH</name>
<reference evidence="2 3" key="1">
    <citation type="journal article" date="2021" name="Hortic Res">
        <title>Chromosome-scale assembly of the Dendrobium chrysotoxum genome enhances the understanding of orchid evolution.</title>
        <authorList>
            <person name="Zhang Y."/>
            <person name="Zhang G.Q."/>
            <person name="Zhang D."/>
            <person name="Liu X.D."/>
            <person name="Xu X.Y."/>
            <person name="Sun W.H."/>
            <person name="Yu X."/>
            <person name="Zhu X."/>
            <person name="Wang Z.W."/>
            <person name="Zhao X."/>
            <person name="Zhong W.Y."/>
            <person name="Chen H."/>
            <person name="Yin W.L."/>
            <person name="Huang T."/>
            <person name="Niu S.C."/>
            <person name="Liu Z.J."/>
        </authorList>
    </citation>
    <scope>NUCLEOTIDE SEQUENCE [LARGE SCALE GENOMIC DNA]</scope>
    <source>
        <strain evidence="2">Lindl</strain>
    </source>
</reference>
<dbReference type="PANTHER" id="PTHR34194:SF2">
    <property type="entry name" value="F14J8.16 PROTEIN"/>
    <property type="match status" value="1"/>
</dbReference>
<sequence>MVGWDPGAAPTTRQRDGDNLKYPYAALTCGETTALLLKQGNETSAAAEGTCLDDRGPMLLHSFESIQPSPRPANEGAARSDNQELVLYEKLPTLLLSINIKFQICEADEMSMVPCDSYIVSPFDLKLMAVLSEPYDQQEHEMLWKHANFRKPALQHKDLRNQSKWLSTRQIGFSYLDHFPDLAKKSEHSDPQQALNLLHGLFFWLKIYNVAFVGMSKSREMDSHGQWNFGNPMALGDDRQRGIIKNIFDRRKKVTVGGSSSRPVRTESTSSSQPATQSQPSLPLPTPGASSPQTFYSPDPRLPSPDVTQSTPFYPYFPTLPPHSGPLPYPYPYPYAPYVPPPHQTTTAPPQPATGGPSTPAAPE</sequence>
<feature type="compositionally biased region" description="Polar residues" evidence="1">
    <location>
        <begin position="257"/>
        <end position="267"/>
    </location>
</feature>
<dbReference type="PANTHER" id="PTHR34194">
    <property type="entry name" value="F14J8.16 PROTEIN"/>
    <property type="match status" value="1"/>
</dbReference>
<feature type="compositionally biased region" description="Low complexity" evidence="1">
    <location>
        <begin position="344"/>
        <end position="364"/>
    </location>
</feature>
<keyword evidence="3" id="KW-1185">Reference proteome</keyword>
<protein>
    <submittedName>
        <fullName evidence="2">Uncharacterized protein</fullName>
    </submittedName>
</protein>
<proteinExistence type="predicted"/>
<evidence type="ECO:0000313" key="3">
    <source>
        <dbReference type="Proteomes" id="UP000775213"/>
    </source>
</evidence>
<comment type="caution">
    <text evidence="2">The sequence shown here is derived from an EMBL/GenBank/DDBJ whole genome shotgun (WGS) entry which is preliminary data.</text>
</comment>
<feature type="region of interest" description="Disordered" evidence="1">
    <location>
        <begin position="254"/>
        <end position="364"/>
    </location>
</feature>
<gene>
    <name evidence="2" type="ORF">IEQ34_008314</name>
</gene>